<reference evidence="6" key="1">
    <citation type="submission" date="2023-02" db="EMBL/GenBank/DDBJ databases">
        <authorList>
            <person name="Rihtman B."/>
        </authorList>
    </citation>
    <scope>NUCLEOTIDE SEQUENCE</scope>
</reference>
<dbReference type="SUPFAM" id="SSF56091">
    <property type="entry name" value="DNA ligase/mRNA capping enzyme, catalytic domain"/>
    <property type="match status" value="1"/>
</dbReference>
<evidence type="ECO:0000256" key="1">
    <source>
        <dbReference type="ARBA" id="ARBA00007572"/>
    </source>
</evidence>
<dbReference type="PANTHER" id="PTHR47810">
    <property type="entry name" value="DNA LIGASE"/>
    <property type="match status" value="1"/>
</dbReference>
<dbReference type="PANTHER" id="PTHR47810:SF1">
    <property type="entry name" value="DNA LIGASE B"/>
    <property type="match status" value="1"/>
</dbReference>
<evidence type="ECO:0000256" key="3">
    <source>
        <dbReference type="ARBA" id="ARBA00022705"/>
    </source>
</evidence>
<dbReference type="SUPFAM" id="SSF50249">
    <property type="entry name" value="Nucleic acid-binding proteins"/>
    <property type="match status" value="1"/>
</dbReference>
<dbReference type="Proteomes" id="UP001216172">
    <property type="component" value="Segment"/>
</dbReference>
<evidence type="ECO:0000313" key="7">
    <source>
        <dbReference type="Proteomes" id="UP001216172"/>
    </source>
</evidence>
<accession>A0AAF0FEA9</accession>
<name>A0AAF0FEA9_9CAUD</name>
<dbReference type="Gene3D" id="3.30.470.30">
    <property type="entry name" value="DNA ligase/mRNA capping enzyme"/>
    <property type="match status" value="1"/>
</dbReference>
<keyword evidence="2 6" id="KW-0436">Ligase</keyword>
<evidence type="ECO:0000256" key="2">
    <source>
        <dbReference type="ARBA" id="ARBA00022598"/>
    </source>
</evidence>
<organism evidence="6 7">
    <name type="scientific">Paracoccus phage ParMal1</name>
    <dbReference type="NCBI Taxonomy" id="3032416"/>
    <lineage>
        <taxon>Viruses</taxon>
        <taxon>Duplodnaviria</taxon>
        <taxon>Heunggongvirae</taxon>
        <taxon>Uroviricota</taxon>
        <taxon>Caudoviricetes</taxon>
        <taxon>Autographivirales</taxon>
        <taxon>Autographivirales incertae sedis</taxon>
        <taxon>Mallvirus</taxon>
        <taxon>Mallvirus ParMal1</taxon>
    </lineage>
</organism>
<proteinExistence type="inferred from homology"/>
<keyword evidence="4" id="KW-0227">DNA damage</keyword>
<dbReference type="GO" id="GO:0006260">
    <property type="term" value="P:DNA replication"/>
    <property type="evidence" value="ECO:0007669"/>
    <property type="project" value="UniProtKB-KW"/>
</dbReference>
<dbReference type="GO" id="GO:0016874">
    <property type="term" value="F:ligase activity"/>
    <property type="evidence" value="ECO:0007669"/>
    <property type="project" value="UniProtKB-KW"/>
</dbReference>
<dbReference type="InterPro" id="IPR012340">
    <property type="entry name" value="NA-bd_OB-fold"/>
</dbReference>
<gene>
    <name evidence="6" type="ORF">ParaMal1_00036</name>
</gene>
<dbReference type="Gene3D" id="2.40.50.140">
    <property type="entry name" value="Nucleic acid-binding proteins"/>
    <property type="match status" value="1"/>
</dbReference>
<evidence type="ECO:0000256" key="4">
    <source>
        <dbReference type="ARBA" id="ARBA00022763"/>
    </source>
</evidence>
<dbReference type="InterPro" id="IPR050326">
    <property type="entry name" value="NAD_dep_DNA_ligaseB"/>
</dbReference>
<protein>
    <submittedName>
        <fullName evidence="6">ATP-dependent DNA ligase</fullName>
    </submittedName>
</protein>
<comment type="similarity">
    <text evidence="1">Belongs to the ATP-dependent DNA ligase family.</text>
</comment>
<keyword evidence="7" id="KW-1185">Reference proteome</keyword>
<dbReference type="GO" id="GO:0006281">
    <property type="term" value="P:DNA repair"/>
    <property type="evidence" value="ECO:0007669"/>
    <property type="project" value="UniProtKB-KW"/>
</dbReference>
<dbReference type="EMBL" id="OQ376858">
    <property type="protein sequence ID" value="WFG40920.1"/>
    <property type="molecule type" value="Genomic_DNA"/>
</dbReference>
<evidence type="ECO:0000256" key="5">
    <source>
        <dbReference type="ARBA" id="ARBA00023204"/>
    </source>
</evidence>
<sequence length="296" mass="33180">MSTIPLAKGFKPEKLNYPVLVSEKLDGVPIAVTITVDETGTPILPATIKTRQGEDCPAAFSIVAEYVIKNLSFFEGFVGTHTLVGELYQTGNPHAPFKDTSGIARRQVDAGNALSWGIFDYFWDGGDISYYDRMIYWYTKSVNTDYVYGIMAKTVYNEAELNEYFAEFMKANPKAEGMVARSCDDTFNPGKRSWGYQKMLYEPTIDLHIIGFEEAKDSKTGEGKGMVGRLVASYKGGKIGIGPGKLTHAERKELMRSWPTWQGTIAQIKYKADDSYDALRQPTFQHWRYDKSTADA</sequence>
<evidence type="ECO:0000313" key="6">
    <source>
        <dbReference type="EMBL" id="WFG40920.1"/>
    </source>
</evidence>
<keyword evidence="3" id="KW-0235">DNA replication</keyword>
<keyword evidence="5" id="KW-0234">DNA repair</keyword>